<evidence type="ECO:0000256" key="1">
    <source>
        <dbReference type="SAM" id="SignalP"/>
    </source>
</evidence>
<gene>
    <name evidence="2" type="ORF">HDE68_003173</name>
</gene>
<dbReference type="RefSeq" id="WP_183883127.1">
    <property type="nucleotide sequence ID" value="NZ_JACHCE010000004.1"/>
</dbReference>
<dbReference type="EMBL" id="JACHCE010000004">
    <property type="protein sequence ID" value="MBB5637260.1"/>
    <property type="molecule type" value="Genomic_DNA"/>
</dbReference>
<dbReference type="AlphaFoldDB" id="A0A7W8ZNT6"/>
<protein>
    <submittedName>
        <fullName evidence="2">Uncharacterized protein</fullName>
    </submittedName>
</protein>
<feature type="chain" id="PRO_5030543078" evidence="1">
    <location>
        <begin position="23"/>
        <end position="90"/>
    </location>
</feature>
<sequence length="90" mass="9438">MFILKNTMLAIALVAGISGAFATKIASSPKAYEPRYDWSGSGPLHSGTLDNKTVKEAQDYYGCSGKVNQCATGTRSSGTGAPKAILFMTD</sequence>
<comment type="caution">
    <text evidence="2">The sequence shown here is derived from an EMBL/GenBank/DDBJ whole genome shotgun (WGS) entry which is preliminary data.</text>
</comment>
<reference evidence="2 3" key="1">
    <citation type="submission" date="2020-08" db="EMBL/GenBank/DDBJ databases">
        <title>Genomic Encyclopedia of Type Strains, Phase IV (KMG-V): Genome sequencing to study the core and pangenomes of soil and plant-associated prokaryotes.</title>
        <authorList>
            <person name="Whitman W."/>
        </authorList>
    </citation>
    <scope>NUCLEOTIDE SEQUENCE [LARGE SCALE GENOMIC DNA]</scope>
    <source>
        <strain evidence="2 3">S3M1</strain>
    </source>
</reference>
<dbReference type="Proteomes" id="UP000537204">
    <property type="component" value="Unassembled WGS sequence"/>
</dbReference>
<evidence type="ECO:0000313" key="2">
    <source>
        <dbReference type="EMBL" id="MBB5637260.1"/>
    </source>
</evidence>
<evidence type="ECO:0000313" key="3">
    <source>
        <dbReference type="Proteomes" id="UP000537204"/>
    </source>
</evidence>
<name>A0A7W8ZNT6_9SPHI</name>
<accession>A0A7W8ZNT6</accession>
<organism evidence="2 3">
    <name type="scientific">Pedobacter cryoconitis</name>
    <dbReference type="NCBI Taxonomy" id="188932"/>
    <lineage>
        <taxon>Bacteria</taxon>
        <taxon>Pseudomonadati</taxon>
        <taxon>Bacteroidota</taxon>
        <taxon>Sphingobacteriia</taxon>
        <taxon>Sphingobacteriales</taxon>
        <taxon>Sphingobacteriaceae</taxon>
        <taxon>Pedobacter</taxon>
    </lineage>
</organism>
<feature type="signal peptide" evidence="1">
    <location>
        <begin position="1"/>
        <end position="22"/>
    </location>
</feature>
<proteinExistence type="predicted"/>
<keyword evidence="1" id="KW-0732">Signal</keyword>